<organism evidence="4 5">
    <name type="scientific">Gonapodya prolifera (strain JEL478)</name>
    <name type="common">Monoblepharis prolifera</name>
    <dbReference type="NCBI Taxonomy" id="1344416"/>
    <lineage>
        <taxon>Eukaryota</taxon>
        <taxon>Fungi</taxon>
        <taxon>Fungi incertae sedis</taxon>
        <taxon>Chytridiomycota</taxon>
        <taxon>Chytridiomycota incertae sedis</taxon>
        <taxon>Monoblepharidomycetes</taxon>
        <taxon>Monoblepharidales</taxon>
        <taxon>Gonapodyaceae</taxon>
        <taxon>Gonapodya</taxon>
    </lineage>
</organism>
<dbReference type="InterPro" id="IPR022622">
    <property type="entry name" value="DUF3492"/>
</dbReference>
<sequence length="885" mass="98292">MDGGGEARETWVYGYSSKIAQVPKSRTIYTGPFDATYLLRARDPQESQSWKETQEFFARTGQVFKATIRVDKGTSTKQLQASYSYSTEEDSEEWPLIESAEYRASDENWVLTTQLSRGWRPDSGTAPKFAMVEYKEPNELYRVRFDYSHPQHTKFDCVRIDSSGNETMVPPPPFIMNDKYGLLRRPPPLTFHSSNEMLTVHYSPRMKVPGAIARTFDLDLVLRRERVLRSYFRSRDLGDLHGSEVALQAKKGMLDIILSVPDTPETRSSSMHVRLPDLKELATGGDSSLVASQTDDSPDVLKVVAVDSGTFPTGGGGVGSCRRDLINYLQRVRWTCLAELGTAEVAQREYQLEKHIEAIFYLTLWDLDFGNPNENFHRSVSGVDLEMRRLRATPQAIRDGFVPLIRTLVRAIFDNHLCASKVPVYEAVFVQIHEFCQVHDWTFSWESNSSIDAFIAEVLELCDTATRQGSALAIESPNLHEIGLAYSLITKMLLPLSTALPEFPDKRPCFHTSHHGVQAIVGVVAKSLTGATLVVWDHGILWRERLFALCDTDEMPRFVQIAFAGLTRLIAWLVMQRADAINSCTSIQNPMWEAHLGGAKFEDLDTKAMLQSKISPVVNGMNVARFKPNSELELPTPTAVMLSHISPVKDVVNAIEATNVIVNTFGLKNFTLHVYGSPEKDPAYTAECTSLIASYNLQKHVLLKGLGNPGAVLPTGWVFVNSSITEGLPLALGEAGLCGLPVVCTDVGGSREVISDLGTGVVYGAIAPPSRPRQLAQAILAVLAMTDGLESVVEQTSPSSGSSLSVRDFVARGAEGVNELEARITSESTKALRRKMGLMLRERTIQKFSINKYWRVHEQMLYLGSAYTPWLKVHKKRPTISAVPS</sequence>
<evidence type="ECO:0000259" key="2">
    <source>
        <dbReference type="Pfam" id="PF00534"/>
    </source>
</evidence>
<evidence type="ECO:0000313" key="4">
    <source>
        <dbReference type="EMBL" id="KXS21971.1"/>
    </source>
</evidence>
<dbReference type="STRING" id="1344416.A0A139AZ07"/>
<dbReference type="EMBL" id="KQ965732">
    <property type="protein sequence ID" value="KXS21971.1"/>
    <property type="molecule type" value="Genomic_DNA"/>
</dbReference>
<dbReference type="Gene3D" id="3.40.50.2000">
    <property type="entry name" value="Glycogen Phosphorylase B"/>
    <property type="match status" value="1"/>
</dbReference>
<dbReference type="Pfam" id="PF11997">
    <property type="entry name" value="DUF3492"/>
    <property type="match status" value="1"/>
</dbReference>
<evidence type="ECO:0000259" key="3">
    <source>
        <dbReference type="Pfam" id="PF11997"/>
    </source>
</evidence>
<evidence type="ECO:0000313" key="5">
    <source>
        <dbReference type="Proteomes" id="UP000070544"/>
    </source>
</evidence>
<dbReference type="PANTHER" id="PTHR12526">
    <property type="entry name" value="GLYCOSYLTRANSFERASE"/>
    <property type="match status" value="1"/>
</dbReference>
<keyword evidence="1" id="KW-0328">Glycosyltransferase</keyword>
<reference evidence="4 5" key="1">
    <citation type="journal article" date="2015" name="Genome Biol. Evol.">
        <title>Phylogenomic analyses indicate that early fungi evolved digesting cell walls of algal ancestors of land plants.</title>
        <authorList>
            <person name="Chang Y."/>
            <person name="Wang S."/>
            <person name="Sekimoto S."/>
            <person name="Aerts A.L."/>
            <person name="Choi C."/>
            <person name="Clum A."/>
            <person name="LaButti K.M."/>
            <person name="Lindquist E.A."/>
            <person name="Yee Ngan C."/>
            <person name="Ohm R.A."/>
            <person name="Salamov A.A."/>
            <person name="Grigoriev I.V."/>
            <person name="Spatafora J.W."/>
            <person name="Berbee M.L."/>
        </authorList>
    </citation>
    <scope>NUCLEOTIDE SEQUENCE [LARGE SCALE GENOMIC DNA]</scope>
    <source>
        <strain evidence="4 5">JEL478</strain>
    </source>
</reference>
<proteinExistence type="predicted"/>
<gene>
    <name evidence="4" type="ORF">M427DRAFT_65859</name>
</gene>
<dbReference type="OrthoDB" id="2582433at2759"/>
<dbReference type="AlphaFoldDB" id="A0A139AZ07"/>
<dbReference type="PANTHER" id="PTHR12526:SF630">
    <property type="entry name" value="GLYCOSYLTRANSFERASE"/>
    <property type="match status" value="1"/>
</dbReference>
<dbReference type="SUPFAM" id="SSF53756">
    <property type="entry name" value="UDP-Glycosyltransferase/glycogen phosphorylase"/>
    <property type="match status" value="1"/>
</dbReference>
<dbReference type="GO" id="GO:0016757">
    <property type="term" value="F:glycosyltransferase activity"/>
    <property type="evidence" value="ECO:0007669"/>
    <property type="project" value="UniProtKB-KW"/>
</dbReference>
<accession>A0A139AZ07</accession>
<keyword evidence="4" id="KW-0808">Transferase</keyword>
<feature type="domain" description="DUF3492" evidence="3">
    <location>
        <begin position="303"/>
        <end position="595"/>
    </location>
</feature>
<protein>
    <submittedName>
        <fullName evidence="4">Glycosyltransferase family 4 protein</fullName>
    </submittedName>
</protein>
<evidence type="ECO:0000256" key="1">
    <source>
        <dbReference type="ARBA" id="ARBA00022676"/>
    </source>
</evidence>
<feature type="domain" description="Glycosyl transferase family 1" evidence="2">
    <location>
        <begin position="631"/>
        <end position="786"/>
    </location>
</feature>
<dbReference type="Pfam" id="PF00534">
    <property type="entry name" value="Glycos_transf_1"/>
    <property type="match status" value="1"/>
</dbReference>
<dbReference type="InterPro" id="IPR001296">
    <property type="entry name" value="Glyco_trans_1"/>
</dbReference>
<name>A0A139AZ07_GONPJ</name>
<keyword evidence="5" id="KW-1185">Reference proteome</keyword>
<dbReference type="Proteomes" id="UP000070544">
    <property type="component" value="Unassembled WGS sequence"/>
</dbReference>